<evidence type="ECO:0000256" key="2">
    <source>
        <dbReference type="ARBA" id="ARBA00022617"/>
    </source>
</evidence>
<dbReference type="InterPro" id="IPR002324">
    <property type="entry name" value="Cyt_c_ID"/>
</dbReference>
<evidence type="ECO:0000256" key="6">
    <source>
        <dbReference type="PROSITE-ProRule" id="PRU00433"/>
    </source>
</evidence>
<dbReference type="SUPFAM" id="SSF46626">
    <property type="entry name" value="Cytochrome c"/>
    <property type="match status" value="1"/>
</dbReference>
<dbReference type="RefSeq" id="WP_168552162.1">
    <property type="nucleotide sequence ID" value="NZ_JAAWWL010000002.1"/>
</dbReference>
<evidence type="ECO:0000256" key="4">
    <source>
        <dbReference type="ARBA" id="ARBA00022982"/>
    </source>
</evidence>
<evidence type="ECO:0000256" key="5">
    <source>
        <dbReference type="ARBA" id="ARBA00023004"/>
    </source>
</evidence>
<dbReference type="InterPro" id="IPR011041">
    <property type="entry name" value="Quinoprot_gluc/sorb_DH_b-prop"/>
</dbReference>
<evidence type="ECO:0000313" key="8">
    <source>
        <dbReference type="EMBL" id="NKI31928.1"/>
    </source>
</evidence>
<keyword evidence="9" id="KW-1185">Reference proteome</keyword>
<keyword evidence="5 6" id="KW-0408">Iron</keyword>
<dbReference type="PANTHER" id="PTHR33546">
    <property type="entry name" value="LARGE, MULTIFUNCTIONAL SECRETED PROTEIN-RELATED"/>
    <property type="match status" value="1"/>
</dbReference>
<comment type="caution">
    <text evidence="8">The sequence shown here is derived from an EMBL/GenBank/DDBJ whole genome shotgun (WGS) entry which is preliminary data.</text>
</comment>
<dbReference type="Gene3D" id="1.10.760.10">
    <property type="entry name" value="Cytochrome c-like domain"/>
    <property type="match status" value="1"/>
</dbReference>
<gene>
    <name evidence="8" type="ORF">HCU67_08205</name>
</gene>
<feature type="domain" description="Cytochrome c" evidence="7">
    <location>
        <begin position="552"/>
        <end position="642"/>
    </location>
</feature>
<dbReference type="InterPro" id="IPR009056">
    <property type="entry name" value="Cyt_c-like_dom"/>
</dbReference>
<dbReference type="Proteomes" id="UP000718451">
    <property type="component" value="Unassembled WGS sequence"/>
</dbReference>
<dbReference type="EMBL" id="JAAWWL010000002">
    <property type="protein sequence ID" value="NKI31928.1"/>
    <property type="molecule type" value="Genomic_DNA"/>
</dbReference>
<proteinExistence type="predicted"/>
<dbReference type="Pfam" id="PF00034">
    <property type="entry name" value="Cytochrom_C"/>
    <property type="match status" value="1"/>
</dbReference>
<protein>
    <submittedName>
        <fullName evidence="8">C-type cytochrome</fullName>
    </submittedName>
</protein>
<dbReference type="Gene3D" id="2.120.10.30">
    <property type="entry name" value="TolB, C-terminal domain"/>
    <property type="match status" value="1"/>
</dbReference>
<reference evidence="8 9" key="1">
    <citation type="submission" date="2020-04" db="EMBL/GenBank/DDBJ databases">
        <authorList>
            <person name="Yoon J."/>
        </authorList>
    </citation>
    <scope>NUCLEOTIDE SEQUENCE [LARGE SCALE GENOMIC DNA]</scope>
    <source>
        <strain evidence="8 9">DJ-13</strain>
    </source>
</reference>
<keyword evidence="1" id="KW-0813">Transport</keyword>
<evidence type="ECO:0000313" key="9">
    <source>
        <dbReference type="Proteomes" id="UP000718451"/>
    </source>
</evidence>
<evidence type="ECO:0000256" key="1">
    <source>
        <dbReference type="ARBA" id="ARBA00022448"/>
    </source>
</evidence>
<keyword evidence="3 6" id="KW-0479">Metal-binding</keyword>
<evidence type="ECO:0000259" key="7">
    <source>
        <dbReference type="PROSITE" id="PS51007"/>
    </source>
</evidence>
<dbReference type="PANTHER" id="PTHR33546:SF1">
    <property type="entry name" value="LARGE, MULTIFUNCTIONAL SECRETED PROTEIN"/>
    <property type="match status" value="1"/>
</dbReference>
<keyword evidence="2 6" id="KW-0349">Heme</keyword>
<dbReference type="InterPro" id="IPR011042">
    <property type="entry name" value="6-blade_b-propeller_TolB-like"/>
</dbReference>
<organism evidence="8 9">
    <name type="scientific">Croceivirga thetidis</name>
    <dbReference type="NCBI Taxonomy" id="2721623"/>
    <lineage>
        <taxon>Bacteria</taxon>
        <taxon>Pseudomonadati</taxon>
        <taxon>Bacteroidota</taxon>
        <taxon>Flavobacteriia</taxon>
        <taxon>Flavobacteriales</taxon>
        <taxon>Flavobacteriaceae</taxon>
        <taxon>Croceivirga</taxon>
    </lineage>
</organism>
<dbReference type="PRINTS" id="PR00606">
    <property type="entry name" value="CYTCHROMECID"/>
</dbReference>
<name>A0ABX1GPS5_9FLAO</name>
<dbReference type="SUPFAM" id="SSF50952">
    <property type="entry name" value="Soluble quinoprotein glucose dehydrogenase"/>
    <property type="match status" value="1"/>
</dbReference>
<dbReference type="InterPro" id="IPR036909">
    <property type="entry name" value="Cyt_c-like_dom_sf"/>
</dbReference>
<sequence length="644" mass="72763">MKYQIRLFAVLICLIMGTMVFAQGRPVEENYYRITTVPVPEGIHLEGGGVLALPTGKLMVCTRRGNIWLIENPTMSGNRNPNFKKFASGLHEPLGIARKNNAIYIAQRGELTKLVDTNGDEVADIYETIYAWPLTSHYHEYSFGPVIDKNGDFFVTANVSFSNAEWWRGISEVPWRGWTMKITEDGQMEPWATGMRSPAGYGMYEGELFYSDNQGDWKGSGGVWHLPKGAFTGHPAGLAWTNHPDSPIKLTEEQFYAKIDKRQKKVNGSYIKPENIENEEDPDFEYEAQEYFDELQLPAVILPHGLMGISNSEIIEDDTNGKFGPFSGQLLVGDQGQSKIMRVGLEKVKGKYQGFAIDFLSGFQSGVMRMDFDNQGNLFVGETNRGWGSAGTTNDGLEYVTWTGELPFEIENVKAMPDGFEISFTQPIAIDKAEFLDSYYGKSYVYKYHAVYGSPQTNVKELKPKGVKVSENGYSLRLVYDELRQYYVHELSFSGIYNEDGNSLLHPTIYYTLNEIPDGEKLPASVLSTKRKPKKKVVSTARKKTSKKKPLTTAGSKKITFEEVEPLLQKNTCFACHQSEKKVVGPSYKDIAKRKYSDERIVELIYNPEPKNWPEYATPMAPMPQVPRDEALKIAAWINTLRDY</sequence>
<accession>A0ABX1GPS5</accession>
<keyword evidence="4" id="KW-0249">Electron transport</keyword>
<evidence type="ECO:0000256" key="3">
    <source>
        <dbReference type="ARBA" id="ARBA00022723"/>
    </source>
</evidence>
<dbReference type="PROSITE" id="PS51007">
    <property type="entry name" value="CYTC"/>
    <property type="match status" value="1"/>
</dbReference>